<dbReference type="EMBL" id="JANCYW010000008">
    <property type="protein sequence ID" value="KAK4536401.1"/>
    <property type="molecule type" value="Genomic_DNA"/>
</dbReference>
<dbReference type="InterPro" id="IPR000504">
    <property type="entry name" value="RRM_dom"/>
</dbReference>
<evidence type="ECO:0000256" key="1">
    <source>
        <dbReference type="PROSITE-ProRule" id="PRU00176"/>
    </source>
</evidence>
<evidence type="ECO:0000259" key="3">
    <source>
        <dbReference type="PROSITE" id="PS50102"/>
    </source>
</evidence>
<feature type="region of interest" description="Disordered" evidence="2">
    <location>
        <begin position="139"/>
        <end position="194"/>
    </location>
</feature>
<feature type="domain" description="RRM" evidence="3">
    <location>
        <begin position="62"/>
        <end position="140"/>
    </location>
</feature>
<protein>
    <recommendedName>
        <fullName evidence="3">RRM domain-containing protein</fullName>
    </recommendedName>
</protein>
<dbReference type="InterPro" id="IPR050441">
    <property type="entry name" value="RBM"/>
</dbReference>
<sequence length="194" mass="20495">MEQSGALRSGGDGPANTSPADAVGDGSGETATSAATAARSARTSRPRPFPHRPSEEELAGTVPLMVRNLVFRTRQEDLLELFSPHGTVVDVFIPWDHERRRIRGFAFVRMQNAAQAEAAIQALDGAEVHGRTIMVKRAEYEKGQRPPNAPSPTAGAAPRGGVGASGGHSPRRVTRSATREESGGRGASGPNHNE</sequence>
<organism evidence="4 5">
    <name type="scientific">Cyanidium caldarium</name>
    <name type="common">Red alga</name>
    <dbReference type="NCBI Taxonomy" id="2771"/>
    <lineage>
        <taxon>Eukaryota</taxon>
        <taxon>Rhodophyta</taxon>
        <taxon>Bangiophyceae</taxon>
        <taxon>Cyanidiales</taxon>
        <taxon>Cyanidiaceae</taxon>
        <taxon>Cyanidium</taxon>
    </lineage>
</organism>
<dbReference type="InterPro" id="IPR035979">
    <property type="entry name" value="RBD_domain_sf"/>
</dbReference>
<feature type="region of interest" description="Disordered" evidence="2">
    <location>
        <begin position="1"/>
        <end position="57"/>
    </location>
</feature>
<reference evidence="4 5" key="1">
    <citation type="submission" date="2022-07" db="EMBL/GenBank/DDBJ databases">
        <title>Genome-wide signatures of adaptation to extreme environments.</title>
        <authorList>
            <person name="Cho C.H."/>
            <person name="Yoon H.S."/>
        </authorList>
    </citation>
    <scope>NUCLEOTIDE SEQUENCE [LARGE SCALE GENOMIC DNA]</scope>
    <source>
        <strain evidence="4 5">DBV 063 E5</strain>
    </source>
</reference>
<dbReference type="Proteomes" id="UP001301350">
    <property type="component" value="Unassembled WGS sequence"/>
</dbReference>
<dbReference type="Gene3D" id="3.30.70.330">
    <property type="match status" value="1"/>
</dbReference>
<evidence type="ECO:0000313" key="5">
    <source>
        <dbReference type="Proteomes" id="UP001301350"/>
    </source>
</evidence>
<dbReference type="AlphaFoldDB" id="A0AAV9IWB3"/>
<evidence type="ECO:0000256" key="2">
    <source>
        <dbReference type="SAM" id="MobiDB-lite"/>
    </source>
</evidence>
<dbReference type="SMART" id="SM00360">
    <property type="entry name" value="RRM"/>
    <property type="match status" value="1"/>
</dbReference>
<dbReference type="PANTHER" id="PTHR48034">
    <property type="entry name" value="TRANSFORMER-2 SEX-DETERMINING PROTEIN-RELATED"/>
    <property type="match status" value="1"/>
</dbReference>
<dbReference type="PROSITE" id="PS50102">
    <property type="entry name" value="RRM"/>
    <property type="match status" value="1"/>
</dbReference>
<dbReference type="SUPFAM" id="SSF54928">
    <property type="entry name" value="RNA-binding domain, RBD"/>
    <property type="match status" value="1"/>
</dbReference>
<feature type="compositionally biased region" description="Low complexity" evidence="2">
    <location>
        <begin position="30"/>
        <end position="41"/>
    </location>
</feature>
<dbReference type="GO" id="GO:0003723">
    <property type="term" value="F:RNA binding"/>
    <property type="evidence" value="ECO:0007669"/>
    <property type="project" value="UniProtKB-UniRule"/>
</dbReference>
<keyword evidence="1" id="KW-0694">RNA-binding</keyword>
<dbReference type="Pfam" id="PF00076">
    <property type="entry name" value="RRM_1"/>
    <property type="match status" value="1"/>
</dbReference>
<accession>A0AAV9IWB3</accession>
<dbReference type="InterPro" id="IPR012677">
    <property type="entry name" value="Nucleotide-bd_a/b_plait_sf"/>
</dbReference>
<keyword evidence="5" id="KW-1185">Reference proteome</keyword>
<evidence type="ECO:0000313" key="4">
    <source>
        <dbReference type="EMBL" id="KAK4536401.1"/>
    </source>
</evidence>
<comment type="caution">
    <text evidence="4">The sequence shown here is derived from an EMBL/GenBank/DDBJ whole genome shotgun (WGS) entry which is preliminary data.</text>
</comment>
<name>A0AAV9IWB3_CYACA</name>
<proteinExistence type="predicted"/>
<gene>
    <name evidence="4" type="ORF">CDCA_CDCA08G2426</name>
</gene>